<feature type="compositionally biased region" description="Low complexity" evidence="1">
    <location>
        <begin position="322"/>
        <end position="345"/>
    </location>
</feature>
<comment type="caution">
    <text evidence="2">The sequence shown here is derived from an EMBL/GenBank/DDBJ whole genome shotgun (WGS) entry which is preliminary data.</text>
</comment>
<evidence type="ECO:0000313" key="2">
    <source>
        <dbReference type="EMBL" id="KAF7332995.1"/>
    </source>
</evidence>
<sequence length="359" mass="38353">MASFTTTILSSFARIFFPPTSPALSSSQSDPDVAAERAAANNRPRPASSASVRLRPRSAIEGYWSWDGPSSGVVLRQKTSRDPGLKGLADVKLAHSSPVFACRPLRMRTLYPVADVSNTPAAHLLEEVNIGADVIVLPTPDTSFDISLISDTSISTSEDHDADESESDTSFTLPPPPASPIGLGIGGLFKHDGSPFDGMGVVSFGCDAAGHGGAPRPSGRDVKTGGLSRVFLEEAAWTWAADPHHRMLTIIQEDEEELQEEEESQVWANFEREQEHVINQGTAISSRKSRSKTSVTRPVIRTRDLSTVDTISSGLKRRQNPRPKTSASAARAPPAPTSRSPSVAPGSRRAGAAQPAWRG</sequence>
<protein>
    <submittedName>
        <fullName evidence="2">Uncharacterized protein</fullName>
    </submittedName>
</protein>
<feature type="region of interest" description="Disordered" evidence="1">
    <location>
        <begin position="22"/>
        <end position="52"/>
    </location>
</feature>
<accession>A0A8H7CDA5</accession>
<dbReference type="AlphaFoldDB" id="A0A8H7CDA5"/>
<name>A0A8H7CDA5_9AGAR</name>
<dbReference type="EMBL" id="JACAZI010000031">
    <property type="protein sequence ID" value="KAF7332995.1"/>
    <property type="molecule type" value="Genomic_DNA"/>
</dbReference>
<gene>
    <name evidence="2" type="ORF">MVEN_02405800</name>
</gene>
<organism evidence="2 3">
    <name type="scientific">Mycena venus</name>
    <dbReference type="NCBI Taxonomy" id="2733690"/>
    <lineage>
        <taxon>Eukaryota</taxon>
        <taxon>Fungi</taxon>
        <taxon>Dikarya</taxon>
        <taxon>Basidiomycota</taxon>
        <taxon>Agaricomycotina</taxon>
        <taxon>Agaricomycetes</taxon>
        <taxon>Agaricomycetidae</taxon>
        <taxon>Agaricales</taxon>
        <taxon>Marasmiineae</taxon>
        <taxon>Mycenaceae</taxon>
        <taxon>Mycena</taxon>
    </lineage>
</organism>
<feature type="region of interest" description="Disordered" evidence="1">
    <location>
        <begin position="278"/>
        <end position="359"/>
    </location>
</feature>
<feature type="compositionally biased region" description="Low complexity" evidence="1">
    <location>
        <begin position="36"/>
        <end position="51"/>
    </location>
</feature>
<keyword evidence="3" id="KW-1185">Reference proteome</keyword>
<evidence type="ECO:0000313" key="3">
    <source>
        <dbReference type="Proteomes" id="UP000620124"/>
    </source>
</evidence>
<evidence type="ECO:0000256" key="1">
    <source>
        <dbReference type="SAM" id="MobiDB-lite"/>
    </source>
</evidence>
<feature type="region of interest" description="Disordered" evidence="1">
    <location>
        <begin position="155"/>
        <end position="176"/>
    </location>
</feature>
<dbReference type="Proteomes" id="UP000620124">
    <property type="component" value="Unassembled WGS sequence"/>
</dbReference>
<reference evidence="2" key="1">
    <citation type="submission" date="2020-05" db="EMBL/GenBank/DDBJ databases">
        <title>Mycena genomes resolve the evolution of fungal bioluminescence.</title>
        <authorList>
            <person name="Tsai I.J."/>
        </authorList>
    </citation>
    <scope>NUCLEOTIDE SEQUENCE</scope>
    <source>
        <strain evidence="2">CCC161011</strain>
    </source>
</reference>
<dbReference type="OrthoDB" id="3024580at2759"/>
<proteinExistence type="predicted"/>